<feature type="transmembrane region" description="Helical" evidence="1">
    <location>
        <begin position="143"/>
        <end position="162"/>
    </location>
</feature>
<keyword evidence="1" id="KW-0472">Membrane</keyword>
<dbReference type="AlphaFoldDB" id="A0A2M4D6H7"/>
<sequence>MFALNSSMADWGRLFAVPAKAAAAAAAAAAPAPAAASFPQPYCVTAAATEAADVLLAAAALAAAAVWQARFVSSWVMRSSIRYCATLIAFGCPVMVTIRLRVPGAKMPFFEIWMFAPDMCWISTKLRPAGLGVETKIKAARLFSVWFPCWIVLAVLVSRAITIKGRFSFVSIRFFAFFNSSFSFACLILLAPLDSSTLS</sequence>
<keyword evidence="1" id="KW-0812">Transmembrane</keyword>
<proteinExistence type="predicted"/>
<protein>
    <submittedName>
        <fullName evidence="2">Uncharacterized protein</fullName>
    </submittedName>
</protein>
<accession>A0A2M4D6H7</accession>
<reference evidence="2" key="1">
    <citation type="submission" date="2018-01" db="EMBL/GenBank/DDBJ databases">
        <title>An insight into the sialome of Amazonian anophelines.</title>
        <authorList>
            <person name="Ribeiro J.M."/>
            <person name="Scarpassa V."/>
            <person name="Calvo E."/>
        </authorList>
    </citation>
    <scope>NUCLEOTIDE SEQUENCE</scope>
</reference>
<feature type="transmembrane region" description="Helical" evidence="1">
    <location>
        <begin position="81"/>
        <end position="100"/>
    </location>
</feature>
<dbReference type="EMBL" id="GGFL01008987">
    <property type="protein sequence ID" value="MBW73165.1"/>
    <property type="molecule type" value="Transcribed_RNA"/>
</dbReference>
<keyword evidence="1" id="KW-1133">Transmembrane helix</keyword>
<feature type="transmembrane region" description="Helical" evidence="1">
    <location>
        <begin position="52"/>
        <end position="69"/>
    </location>
</feature>
<evidence type="ECO:0000313" key="2">
    <source>
        <dbReference type="EMBL" id="MBW73165.1"/>
    </source>
</evidence>
<name>A0A2M4D6H7_ANODA</name>
<organism evidence="2">
    <name type="scientific">Anopheles darlingi</name>
    <name type="common">Mosquito</name>
    <dbReference type="NCBI Taxonomy" id="43151"/>
    <lineage>
        <taxon>Eukaryota</taxon>
        <taxon>Metazoa</taxon>
        <taxon>Ecdysozoa</taxon>
        <taxon>Arthropoda</taxon>
        <taxon>Hexapoda</taxon>
        <taxon>Insecta</taxon>
        <taxon>Pterygota</taxon>
        <taxon>Neoptera</taxon>
        <taxon>Endopterygota</taxon>
        <taxon>Diptera</taxon>
        <taxon>Nematocera</taxon>
        <taxon>Culicoidea</taxon>
        <taxon>Culicidae</taxon>
        <taxon>Anophelinae</taxon>
        <taxon>Anopheles</taxon>
    </lineage>
</organism>
<evidence type="ECO:0000256" key="1">
    <source>
        <dbReference type="SAM" id="Phobius"/>
    </source>
</evidence>
<feature type="transmembrane region" description="Helical" evidence="1">
    <location>
        <begin position="174"/>
        <end position="193"/>
    </location>
</feature>